<keyword evidence="1" id="KW-0732">Signal</keyword>
<dbReference type="AlphaFoldDB" id="A0A6A5YZZ8"/>
<evidence type="ECO:0000256" key="1">
    <source>
        <dbReference type="SAM" id="SignalP"/>
    </source>
</evidence>
<feature type="signal peptide" evidence="1">
    <location>
        <begin position="1"/>
        <end position="19"/>
    </location>
</feature>
<dbReference type="EMBL" id="ML977331">
    <property type="protein sequence ID" value="KAF2112383.1"/>
    <property type="molecule type" value="Genomic_DNA"/>
</dbReference>
<dbReference type="Proteomes" id="UP000799770">
    <property type="component" value="Unassembled WGS sequence"/>
</dbReference>
<protein>
    <submittedName>
        <fullName evidence="2">Uncharacterized protein</fullName>
    </submittedName>
</protein>
<reference evidence="2" key="1">
    <citation type="journal article" date="2020" name="Stud. Mycol.">
        <title>101 Dothideomycetes genomes: a test case for predicting lifestyles and emergence of pathogens.</title>
        <authorList>
            <person name="Haridas S."/>
            <person name="Albert R."/>
            <person name="Binder M."/>
            <person name="Bloem J."/>
            <person name="Labutti K."/>
            <person name="Salamov A."/>
            <person name="Andreopoulos B."/>
            <person name="Baker S."/>
            <person name="Barry K."/>
            <person name="Bills G."/>
            <person name="Bluhm B."/>
            <person name="Cannon C."/>
            <person name="Castanera R."/>
            <person name="Culley D."/>
            <person name="Daum C."/>
            <person name="Ezra D."/>
            <person name="Gonzalez J."/>
            <person name="Henrissat B."/>
            <person name="Kuo A."/>
            <person name="Liang C."/>
            <person name="Lipzen A."/>
            <person name="Lutzoni F."/>
            <person name="Magnuson J."/>
            <person name="Mondo S."/>
            <person name="Nolan M."/>
            <person name="Ohm R."/>
            <person name="Pangilinan J."/>
            <person name="Park H.-J."/>
            <person name="Ramirez L."/>
            <person name="Alfaro M."/>
            <person name="Sun H."/>
            <person name="Tritt A."/>
            <person name="Yoshinaga Y."/>
            <person name="Zwiers L.-H."/>
            <person name="Turgeon B."/>
            <person name="Goodwin S."/>
            <person name="Spatafora J."/>
            <person name="Crous P."/>
            <person name="Grigoriev I."/>
        </authorList>
    </citation>
    <scope>NUCLEOTIDE SEQUENCE</scope>
    <source>
        <strain evidence="2">CBS 627.86</strain>
    </source>
</reference>
<accession>A0A6A5YZZ8</accession>
<gene>
    <name evidence="2" type="ORF">BDV96DRAFT_580624</name>
</gene>
<sequence>MVQFSSILFLLGYIANSPSLNRVWTFNDDRIGPITMDFEEENCCNRYPWPGNPGIKQDTYGEDESVGLIALAPGSGPKYNIETTTCDGDKALARVAIRDTVNDDYDTYTVAFPHKGKAIGCPDGKRRAMSFKG</sequence>
<evidence type="ECO:0000313" key="3">
    <source>
        <dbReference type="Proteomes" id="UP000799770"/>
    </source>
</evidence>
<organism evidence="2 3">
    <name type="scientific">Lophiotrema nucula</name>
    <dbReference type="NCBI Taxonomy" id="690887"/>
    <lineage>
        <taxon>Eukaryota</taxon>
        <taxon>Fungi</taxon>
        <taxon>Dikarya</taxon>
        <taxon>Ascomycota</taxon>
        <taxon>Pezizomycotina</taxon>
        <taxon>Dothideomycetes</taxon>
        <taxon>Pleosporomycetidae</taxon>
        <taxon>Pleosporales</taxon>
        <taxon>Lophiotremataceae</taxon>
        <taxon>Lophiotrema</taxon>
    </lineage>
</organism>
<keyword evidence="3" id="KW-1185">Reference proteome</keyword>
<evidence type="ECO:0000313" key="2">
    <source>
        <dbReference type="EMBL" id="KAF2112383.1"/>
    </source>
</evidence>
<name>A0A6A5YZZ8_9PLEO</name>
<proteinExistence type="predicted"/>
<feature type="chain" id="PRO_5025383613" evidence="1">
    <location>
        <begin position="20"/>
        <end position="133"/>
    </location>
</feature>